<feature type="compositionally biased region" description="Low complexity" evidence="5">
    <location>
        <begin position="88"/>
        <end position="107"/>
    </location>
</feature>
<dbReference type="AlphaFoldDB" id="A0A2G8K684"/>
<gene>
    <name evidence="7" type="ORF">BSL78_19663</name>
</gene>
<name>A0A2G8K684_STIJA</name>
<evidence type="ECO:0000313" key="8">
    <source>
        <dbReference type="Proteomes" id="UP000230750"/>
    </source>
</evidence>
<dbReference type="OrthoDB" id="5973910at2759"/>
<protein>
    <recommendedName>
        <fullName evidence="6">WSC domain-containing protein</fullName>
    </recommendedName>
</protein>
<evidence type="ECO:0000313" key="7">
    <source>
        <dbReference type="EMBL" id="PIK43482.1"/>
    </source>
</evidence>
<proteinExistence type="predicted"/>
<evidence type="ECO:0000256" key="4">
    <source>
        <dbReference type="ARBA" id="ARBA00023180"/>
    </source>
</evidence>
<keyword evidence="8" id="KW-1185">Reference proteome</keyword>
<comment type="caution">
    <text evidence="7">The sequence shown here is derived from an EMBL/GenBank/DDBJ whole genome shotgun (WGS) entry which is preliminary data.</text>
</comment>
<reference evidence="7 8" key="1">
    <citation type="journal article" date="2017" name="PLoS Biol.">
        <title>The sea cucumber genome provides insights into morphological evolution and visceral regeneration.</title>
        <authorList>
            <person name="Zhang X."/>
            <person name="Sun L."/>
            <person name="Yuan J."/>
            <person name="Sun Y."/>
            <person name="Gao Y."/>
            <person name="Zhang L."/>
            <person name="Li S."/>
            <person name="Dai H."/>
            <person name="Hamel J.F."/>
            <person name="Liu C."/>
            <person name="Yu Y."/>
            <person name="Liu S."/>
            <person name="Lin W."/>
            <person name="Guo K."/>
            <person name="Jin S."/>
            <person name="Xu P."/>
            <person name="Storey K.B."/>
            <person name="Huan P."/>
            <person name="Zhang T."/>
            <person name="Zhou Y."/>
            <person name="Zhang J."/>
            <person name="Lin C."/>
            <person name="Li X."/>
            <person name="Xing L."/>
            <person name="Huo D."/>
            <person name="Sun M."/>
            <person name="Wang L."/>
            <person name="Mercier A."/>
            <person name="Li F."/>
            <person name="Yang H."/>
            <person name="Xiang J."/>
        </authorList>
    </citation>
    <scope>NUCLEOTIDE SEQUENCE [LARGE SCALE GENOMIC DNA]</scope>
    <source>
        <strain evidence="7">Shaxun</strain>
        <tissue evidence="7">Muscle</tissue>
    </source>
</reference>
<sequence>MSDSVHTTASMTTVLTTMDQTTTSEQTTHRTTVQADEHTTLQNAKQTTSNNTYNDNVTNSVNENQSTMRNDDVATTTEGPPTTEDITTQHPTTTNSQTTAEPPTEPPHLTLTVADCISGCEDRGYLYAWLFNASYCLCQDTLRDLERSSSGCNAPCPGGDGLVCGGDSTISVYQINPHDISHWTAWYNNHYPFVDGNDYEDPEEIRAAEPWICDEPTDVQCRDFITEMTNEQLGDIFETPCSVDEGFNCTAEMQTYYVNVTFEVTNYRIVDVQTEANLTELNCTFTKQEFDTTTAAASFENGTVPHTFQMYNQTSNIATEATNEGQTYEGQTSPPSITFDSTTSSTAHYSTVHPDDLLSMECRNVTVSRLENVQVNESYITFGWRIDAVVKNCQDYKIRFLCPIDMQLFSLRKQNAHAGMFTQTTLLSFSLVQRDVAITTTRVVVSMPNLFTSQVEDGCRKENAVHVTMVTLTIQKLFNADVVSTGGRGRWWEGQMQQEPVDVNITKHDSNYI</sequence>
<feature type="region of interest" description="Disordered" evidence="5">
    <location>
        <begin position="1"/>
        <end position="107"/>
    </location>
</feature>
<dbReference type="InterPro" id="IPR025155">
    <property type="entry name" value="WxxW_domain"/>
</dbReference>
<keyword evidence="4" id="KW-0325">Glycoprotein</keyword>
<feature type="compositionally biased region" description="Polar residues" evidence="5">
    <location>
        <begin position="40"/>
        <end position="86"/>
    </location>
</feature>
<dbReference type="Pfam" id="PF01822">
    <property type="entry name" value="WSC"/>
    <property type="match status" value="1"/>
</dbReference>
<dbReference type="Pfam" id="PF13330">
    <property type="entry name" value="Mucin2_WxxW"/>
    <property type="match status" value="2"/>
</dbReference>
<evidence type="ECO:0000259" key="6">
    <source>
        <dbReference type="PROSITE" id="PS51212"/>
    </source>
</evidence>
<dbReference type="InterPro" id="IPR002889">
    <property type="entry name" value="WSC_carb-bd"/>
</dbReference>
<comment type="subcellular location">
    <subcellularLocation>
        <location evidence="1">Secreted</location>
    </subcellularLocation>
</comment>
<evidence type="ECO:0000256" key="2">
    <source>
        <dbReference type="ARBA" id="ARBA00022525"/>
    </source>
</evidence>
<dbReference type="STRING" id="307972.A0A2G8K684"/>
<feature type="domain" description="WSC" evidence="6">
    <location>
        <begin position="80"/>
        <end position="176"/>
    </location>
</feature>
<evidence type="ECO:0000256" key="3">
    <source>
        <dbReference type="ARBA" id="ARBA00022729"/>
    </source>
</evidence>
<keyword evidence="2" id="KW-0964">Secreted</keyword>
<keyword evidence="3" id="KW-0732">Signal</keyword>
<evidence type="ECO:0000256" key="5">
    <source>
        <dbReference type="SAM" id="MobiDB-lite"/>
    </source>
</evidence>
<dbReference type="SMART" id="SM00321">
    <property type="entry name" value="WSC"/>
    <property type="match status" value="1"/>
</dbReference>
<dbReference type="GO" id="GO:0005576">
    <property type="term" value="C:extracellular region"/>
    <property type="evidence" value="ECO:0007669"/>
    <property type="project" value="UniProtKB-SubCell"/>
</dbReference>
<organism evidence="7 8">
    <name type="scientific">Stichopus japonicus</name>
    <name type="common">Sea cucumber</name>
    <dbReference type="NCBI Taxonomy" id="307972"/>
    <lineage>
        <taxon>Eukaryota</taxon>
        <taxon>Metazoa</taxon>
        <taxon>Echinodermata</taxon>
        <taxon>Eleutherozoa</taxon>
        <taxon>Echinozoa</taxon>
        <taxon>Holothuroidea</taxon>
        <taxon>Aspidochirotacea</taxon>
        <taxon>Aspidochirotida</taxon>
        <taxon>Stichopodidae</taxon>
        <taxon>Apostichopus</taxon>
    </lineage>
</organism>
<accession>A0A2G8K684</accession>
<dbReference type="Proteomes" id="UP000230750">
    <property type="component" value="Unassembled WGS sequence"/>
</dbReference>
<feature type="compositionally biased region" description="Low complexity" evidence="5">
    <location>
        <begin position="7"/>
        <end position="34"/>
    </location>
</feature>
<evidence type="ECO:0000256" key="1">
    <source>
        <dbReference type="ARBA" id="ARBA00004613"/>
    </source>
</evidence>
<dbReference type="PROSITE" id="PS51212">
    <property type="entry name" value="WSC"/>
    <property type="match status" value="1"/>
</dbReference>
<dbReference type="EMBL" id="MRZV01000847">
    <property type="protein sequence ID" value="PIK43482.1"/>
    <property type="molecule type" value="Genomic_DNA"/>
</dbReference>